<comment type="caution">
    <text evidence="9">The sequence shown here is derived from an EMBL/GenBank/DDBJ whole genome shotgun (WGS) entry which is preliminary data.</text>
</comment>
<dbReference type="EC" id="2.7.13.3" evidence="2"/>
<keyword evidence="4" id="KW-0808">Transferase</keyword>
<dbReference type="PRINTS" id="PR00344">
    <property type="entry name" value="BCTRLSENSOR"/>
</dbReference>
<keyword evidence="10" id="KW-1185">Reference proteome</keyword>
<dbReference type="InterPro" id="IPR050736">
    <property type="entry name" value="Sensor_HK_Regulatory"/>
</dbReference>
<dbReference type="SMART" id="SM00387">
    <property type="entry name" value="HATPase_c"/>
    <property type="match status" value="1"/>
</dbReference>
<evidence type="ECO:0000256" key="2">
    <source>
        <dbReference type="ARBA" id="ARBA00012438"/>
    </source>
</evidence>
<dbReference type="PANTHER" id="PTHR43711:SF1">
    <property type="entry name" value="HISTIDINE KINASE 1"/>
    <property type="match status" value="1"/>
</dbReference>
<gene>
    <name evidence="9" type="ORF">Ssi02_64060</name>
</gene>
<dbReference type="InterPro" id="IPR004358">
    <property type="entry name" value="Sig_transdc_His_kin-like_C"/>
</dbReference>
<dbReference type="InterPro" id="IPR003439">
    <property type="entry name" value="ABC_transporter-like_ATP-bd"/>
</dbReference>
<dbReference type="PANTHER" id="PTHR43711">
    <property type="entry name" value="TWO-COMPONENT HISTIDINE KINASE"/>
    <property type="match status" value="1"/>
</dbReference>
<dbReference type="CDD" id="cd00075">
    <property type="entry name" value="HATPase"/>
    <property type="match status" value="1"/>
</dbReference>
<dbReference type="GO" id="GO:0016887">
    <property type="term" value="F:ATP hydrolysis activity"/>
    <property type="evidence" value="ECO:0007669"/>
    <property type="project" value="InterPro"/>
</dbReference>
<dbReference type="InterPro" id="IPR036890">
    <property type="entry name" value="HATPase_C_sf"/>
</dbReference>
<dbReference type="FunFam" id="3.30.565.10:FF:000006">
    <property type="entry name" value="Sensor histidine kinase WalK"/>
    <property type="match status" value="1"/>
</dbReference>
<organism evidence="9 10">
    <name type="scientific">Sinosporangium siamense</name>
    <dbReference type="NCBI Taxonomy" id="1367973"/>
    <lineage>
        <taxon>Bacteria</taxon>
        <taxon>Bacillati</taxon>
        <taxon>Actinomycetota</taxon>
        <taxon>Actinomycetes</taxon>
        <taxon>Streptosporangiales</taxon>
        <taxon>Streptosporangiaceae</taxon>
        <taxon>Sinosporangium</taxon>
    </lineage>
</organism>
<keyword evidence="6" id="KW-0902">Two-component regulatory system</keyword>
<feature type="domain" description="ABC transporter" evidence="8">
    <location>
        <begin position="2"/>
        <end position="250"/>
    </location>
</feature>
<protein>
    <recommendedName>
        <fullName evidence="2">histidine kinase</fullName>
        <ecNumber evidence="2">2.7.13.3</ecNumber>
    </recommendedName>
</protein>
<keyword evidence="3" id="KW-0597">Phosphoprotein</keyword>
<dbReference type="SUPFAM" id="SSF52540">
    <property type="entry name" value="P-loop containing nucleoside triphosphate hydrolases"/>
    <property type="match status" value="1"/>
</dbReference>
<evidence type="ECO:0000259" key="7">
    <source>
        <dbReference type="PROSITE" id="PS50109"/>
    </source>
</evidence>
<evidence type="ECO:0000256" key="3">
    <source>
        <dbReference type="ARBA" id="ARBA00022553"/>
    </source>
</evidence>
<dbReference type="Pfam" id="PF02518">
    <property type="entry name" value="HATPase_c"/>
    <property type="match status" value="1"/>
</dbReference>
<dbReference type="PROSITE" id="PS50893">
    <property type="entry name" value="ABC_TRANSPORTER_2"/>
    <property type="match status" value="1"/>
</dbReference>
<sequence length="250" mass="25736">MIQLNGLTKRYGEQLAVDDLSFTVRPGLVTGFLGPNGAGKSTAMRMILGLDLPTAGTATINGRAHAELVHPLRTIGAMLDARAVHPRRTAYKHLLYLAQTNGLPASRVGFAALDPSRPIAFTGPQGGPPAGAPVLGDEARLRQVVSNLVGNAVTHTPAGTPVRIGVGTDGADAVLVIEDKGPGLPAEEVERVFDRFHRADASRARATGGAGLGLAIVRSIVGAHGGHVELRSSPGEGASFRIRLPAAGAP</sequence>
<feature type="domain" description="Histidine kinase" evidence="7">
    <location>
        <begin position="134"/>
        <end position="248"/>
    </location>
</feature>
<comment type="catalytic activity">
    <reaction evidence="1">
        <text>ATP + protein L-histidine = ADP + protein N-phospho-L-histidine.</text>
        <dbReference type="EC" id="2.7.13.3"/>
    </reaction>
</comment>
<dbReference type="Proteomes" id="UP000606172">
    <property type="component" value="Unassembled WGS sequence"/>
</dbReference>
<dbReference type="GO" id="GO:0004673">
    <property type="term" value="F:protein histidine kinase activity"/>
    <property type="evidence" value="ECO:0007669"/>
    <property type="project" value="UniProtKB-EC"/>
</dbReference>
<dbReference type="InterPro" id="IPR005467">
    <property type="entry name" value="His_kinase_dom"/>
</dbReference>
<evidence type="ECO:0000256" key="5">
    <source>
        <dbReference type="ARBA" id="ARBA00022777"/>
    </source>
</evidence>
<dbReference type="GO" id="GO:0005524">
    <property type="term" value="F:ATP binding"/>
    <property type="evidence" value="ECO:0007669"/>
    <property type="project" value="InterPro"/>
</dbReference>
<evidence type="ECO:0000313" key="9">
    <source>
        <dbReference type="EMBL" id="GII96175.1"/>
    </source>
</evidence>
<dbReference type="RefSeq" id="WP_204031197.1">
    <property type="nucleotide sequence ID" value="NZ_BOOW01000042.1"/>
</dbReference>
<keyword evidence="5" id="KW-0418">Kinase</keyword>
<evidence type="ECO:0000256" key="1">
    <source>
        <dbReference type="ARBA" id="ARBA00000085"/>
    </source>
</evidence>
<evidence type="ECO:0000313" key="10">
    <source>
        <dbReference type="Proteomes" id="UP000606172"/>
    </source>
</evidence>
<dbReference type="AlphaFoldDB" id="A0A919RLU6"/>
<name>A0A919RLU6_9ACTN</name>
<dbReference type="InterPro" id="IPR027417">
    <property type="entry name" value="P-loop_NTPase"/>
</dbReference>
<evidence type="ECO:0000256" key="4">
    <source>
        <dbReference type="ARBA" id="ARBA00022679"/>
    </source>
</evidence>
<dbReference type="InterPro" id="IPR003594">
    <property type="entry name" value="HATPase_dom"/>
</dbReference>
<dbReference type="SUPFAM" id="SSF55874">
    <property type="entry name" value="ATPase domain of HSP90 chaperone/DNA topoisomerase II/histidine kinase"/>
    <property type="match status" value="1"/>
</dbReference>
<dbReference type="PROSITE" id="PS50109">
    <property type="entry name" value="HIS_KIN"/>
    <property type="match status" value="1"/>
</dbReference>
<dbReference type="Gene3D" id="3.40.50.300">
    <property type="entry name" value="P-loop containing nucleotide triphosphate hydrolases"/>
    <property type="match status" value="1"/>
</dbReference>
<dbReference type="Gene3D" id="3.30.565.10">
    <property type="entry name" value="Histidine kinase-like ATPase, C-terminal domain"/>
    <property type="match status" value="1"/>
</dbReference>
<accession>A0A919RLU6</accession>
<dbReference type="EMBL" id="BOOW01000042">
    <property type="protein sequence ID" value="GII96175.1"/>
    <property type="molecule type" value="Genomic_DNA"/>
</dbReference>
<evidence type="ECO:0000256" key="6">
    <source>
        <dbReference type="ARBA" id="ARBA00023012"/>
    </source>
</evidence>
<evidence type="ECO:0000259" key="8">
    <source>
        <dbReference type="PROSITE" id="PS50893"/>
    </source>
</evidence>
<proteinExistence type="predicted"/>
<reference evidence="9" key="1">
    <citation type="submission" date="2021-01" db="EMBL/GenBank/DDBJ databases">
        <title>Whole genome shotgun sequence of Sinosporangium siamense NBRC 109515.</title>
        <authorList>
            <person name="Komaki H."/>
            <person name="Tamura T."/>
        </authorList>
    </citation>
    <scope>NUCLEOTIDE SEQUENCE</scope>
    <source>
        <strain evidence="9">NBRC 109515</strain>
    </source>
</reference>
<dbReference type="GO" id="GO:0000160">
    <property type="term" value="P:phosphorelay signal transduction system"/>
    <property type="evidence" value="ECO:0007669"/>
    <property type="project" value="UniProtKB-KW"/>
</dbReference>